<dbReference type="PANTHER" id="PTHR22538">
    <property type="entry name" value="CILIA- AND FLAGELLA-ASSOCIATED PROTEIN 74"/>
    <property type="match status" value="1"/>
</dbReference>
<sequence length="237" mass="25801">MKFAHLNTVNTSWIDPAQQKNMCNRALAVSDTSKNSVITDTIVVTHSMGNLMLAGALATGTCTLDPSSTWVGIAGPMMGSMASDFVQDSCAGETNVVWEEIGQVTGRCPPNGALQFLAYSGRNYSSNSLEAAYSAAQESYRANVHALMCGKSHSGITSKYQAKFWALGSMISHNSEENDGMVDFKSCAAGFPESQFGDSYRDRFYKTKLNHYDMSFRAGDSILSEAKMPVKWFECLL</sequence>
<evidence type="ECO:0000313" key="2">
    <source>
        <dbReference type="Proteomes" id="UP000694044"/>
    </source>
</evidence>
<reference evidence="1" key="1">
    <citation type="submission" date="2021-02" db="EMBL/GenBank/DDBJ databases">
        <authorList>
            <person name="Palmer J.M."/>
        </authorList>
    </citation>
    <scope>NUCLEOTIDE SEQUENCE</scope>
    <source>
        <strain evidence="1">SCRP734</strain>
    </source>
</reference>
<evidence type="ECO:0000313" key="1">
    <source>
        <dbReference type="EMBL" id="KAG7387364.1"/>
    </source>
</evidence>
<comment type="caution">
    <text evidence="1">The sequence shown here is derived from an EMBL/GenBank/DDBJ whole genome shotgun (WGS) entry which is preliminary data.</text>
</comment>
<name>A0A8T1W5J1_9STRA</name>
<accession>A0A8T1W5J1</accession>
<dbReference type="OrthoDB" id="95392at2759"/>
<protein>
    <submittedName>
        <fullName evidence="1">Uncharacterized protein</fullName>
    </submittedName>
</protein>
<dbReference type="EMBL" id="JAGDFM010000080">
    <property type="protein sequence ID" value="KAG7387364.1"/>
    <property type="molecule type" value="Genomic_DNA"/>
</dbReference>
<proteinExistence type="predicted"/>
<dbReference type="AlphaFoldDB" id="A0A8T1W5J1"/>
<keyword evidence="2" id="KW-1185">Reference proteome</keyword>
<organism evidence="1 2">
    <name type="scientific">Phytophthora pseudosyringae</name>
    <dbReference type="NCBI Taxonomy" id="221518"/>
    <lineage>
        <taxon>Eukaryota</taxon>
        <taxon>Sar</taxon>
        <taxon>Stramenopiles</taxon>
        <taxon>Oomycota</taxon>
        <taxon>Peronosporomycetes</taxon>
        <taxon>Peronosporales</taxon>
        <taxon>Peronosporaceae</taxon>
        <taxon>Phytophthora</taxon>
    </lineage>
</organism>
<dbReference type="Proteomes" id="UP000694044">
    <property type="component" value="Unassembled WGS sequence"/>
</dbReference>
<gene>
    <name evidence="1" type="ORF">PHYPSEUDO_014388</name>
</gene>
<dbReference type="PANTHER" id="PTHR22538:SF1">
    <property type="entry name" value="VWFD DOMAIN-CONTAINING PROTEIN"/>
    <property type="match status" value="1"/>
</dbReference>